<sequence>MKQSNSPLKQWSKPTMQVASAADAAAQFVAGAFDGTYLSPDTQQNPLQS</sequence>
<proteinExistence type="predicted"/>
<gene>
    <name evidence="1" type="ordered locus">Terro_4396</name>
</gene>
<dbReference type="HOGENOM" id="CLU_3141649_0_0_0"/>
<keyword evidence="2" id="KW-1185">Reference proteome</keyword>
<evidence type="ECO:0000313" key="2">
    <source>
        <dbReference type="Proteomes" id="UP000006056"/>
    </source>
</evidence>
<protein>
    <submittedName>
        <fullName evidence="1">Uncharacterized protein</fullName>
    </submittedName>
</protein>
<reference evidence="1 2" key="1">
    <citation type="submission" date="2012-06" db="EMBL/GenBank/DDBJ databases">
        <title>Complete genome of Terriglobus roseus DSM 18391.</title>
        <authorList>
            <consortium name="US DOE Joint Genome Institute (JGI-PGF)"/>
            <person name="Lucas S."/>
            <person name="Copeland A."/>
            <person name="Lapidus A."/>
            <person name="Glavina del Rio T."/>
            <person name="Dalin E."/>
            <person name="Tice H."/>
            <person name="Bruce D."/>
            <person name="Goodwin L."/>
            <person name="Pitluck S."/>
            <person name="Peters L."/>
            <person name="Mikhailova N."/>
            <person name="Munk A.C.C."/>
            <person name="Kyrpides N."/>
            <person name="Mavromatis K."/>
            <person name="Ivanova N."/>
            <person name="Brettin T."/>
            <person name="Detter J.C."/>
            <person name="Han C."/>
            <person name="Larimer F."/>
            <person name="Land M."/>
            <person name="Hauser L."/>
            <person name="Markowitz V."/>
            <person name="Cheng J.-F."/>
            <person name="Hugenholtz P."/>
            <person name="Woyke T."/>
            <person name="Wu D."/>
            <person name="Brambilla E."/>
            <person name="Klenk H.-P."/>
            <person name="Eisen J.A."/>
        </authorList>
    </citation>
    <scope>NUCLEOTIDE SEQUENCE [LARGE SCALE GENOMIC DNA]</scope>
    <source>
        <strain evidence="2">DSM 18391 / NRRL B-41598 / KBS 63</strain>
    </source>
</reference>
<evidence type="ECO:0000313" key="1">
    <source>
        <dbReference type="EMBL" id="AFL90592.1"/>
    </source>
</evidence>
<accession>I3ZMX4</accession>
<dbReference type="Proteomes" id="UP000006056">
    <property type="component" value="Chromosome"/>
</dbReference>
<dbReference type="STRING" id="926566.Terro_4396"/>
<dbReference type="AlphaFoldDB" id="I3ZMX4"/>
<dbReference type="KEGG" id="trs:Terro_4396"/>
<name>I3ZMX4_TERRK</name>
<dbReference type="RefSeq" id="WP_014787852.1">
    <property type="nucleotide sequence ID" value="NC_018014.1"/>
</dbReference>
<dbReference type="EMBL" id="CP003379">
    <property type="protein sequence ID" value="AFL90592.1"/>
    <property type="molecule type" value="Genomic_DNA"/>
</dbReference>
<organism evidence="1 2">
    <name type="scientific">Terriglobus roseus (strain DSM 18391 / NRRL B-41598 / KBS 63)</name>
    <dbReference type="NCBI Taxonomy" id="926566"/>
    <lineage>
        <taxon>Bacteria</taxon>
        <taxon>Pseudomonadati</taxon>
        <taxon>Acidobacteriota</taxon>
        <taxon>Terriglobia</taxon>
        <taxon>Terriglobales</taxon>
        <taxon>Acidobacteriaceae</taxon>
        <taxon>Terriglobus</taxon>
    </lineage>
</organism>